<sequence>MLGRRAAARRNRLLRDRGEAQISLSPPAQPDRFQTALQYAAAAQTDGNVPTTFIWPDPHHQRSNVVLVASFDAHLHHRMRPTPSHPRNFTITLRVAPGSHTYKFLVDGVWSTCLALHDQHPIEVTDDGVKHHRLVVSPPGRLQRAGQPKVVPAHLHDNAVNPHSTAVFRSASASAVPPIQQRAEATLPANVFQPQASTVSHQETGRHKVEVAPRGSSFNSPPPVGGISHMKAINRKSLLQRVGSGWLRRFSGRVVEGDSEYGCSFSMTQTQFMSRDRSGSGLFRGSRDRVSLFPSASEPSVGRCPTDDKENSFAGNRFNGFGFSHDKTHSKRQTFRGSNRGAAVKISRPMKVNEPKDIDEVNRQADNWRQMARHLQDDLCDPTGARELFNKAIQHREKHGLWCTSQNAQVHVDLARNLSKADRMKDAELHLRLTLKIYNKIDAGKEHVADLMLYVGVVVDRQKRRAEAEELYRKALNIYKENDIRSNNVEIAVKNLSLNLRKQNREHEIEAVRMDYADILAGSSAAA</sequence>
<keyword evidence="1" id="KW-0802">TPR repeat</keyword>
<reference evidence="4 5" key="1">
    <citation type="journal article" date="2018" name="Mol. Biol. Evol.">
        <title>Analysis of the draft genome of the red seaweed Gracilariopsis chorda provides insights into genome size evolution in Rhodophyta.</title>
        <authorList>
            <person name="Lee J."/>
            <person name="Yang E.C."/>
            <person name="Graf L."/>
            <person name="Yang J.H."/>
            <person name="Qiu H."/>
            <person name="Zel Zion U."/>
            <person name="Chan C.X."/>
            <person name="Stephens T.G."/>
            <person name="Weber A.P.M."/>
            <person name="Boo G.H."/>
            <person name="Boo S.M."/>
            <person name="Kim K.M."/>
            <person name="Shin Y."/>
            <person name="Jung M."/>
            <person name="Lee S.J."/>
            <person name="Yim H.S."/>
            <person name="Lee J.H."/>
            <person name="Bhattacharya D."/>
            <person name="Yoon H.S."/>
        </authorList>
    </citation>
    <scope>NUCLEOTIDE SEQUENCE [LARGE SCALE GENOMIC DNA]</scope>
    <source>
        <strain evidence="4 5">SKKU-2015</strain>
        <tissue evidence="4">Whole body</tissue>
    </source>
</reference>
<dbReference type="SUPFAM" id="SSF48452">
    <property type="entry name" value="TPR-like"/>
    <property type="match status" value="1"/>
</dbReference>
<evidence type="ECO:0000259" key="3">
    <source>
        <dbReference type="Pfam" id="PF16561"/>
    </source>
</evidence>
<dbReference type="Gene3D" id="1.25.40.10">
    <property type="entry name" value="Tetratricopeptide repeat domain"/>
    <property type="match status" value="1"/>
</dbReference>
<dbReference type="InterPro" id="IPR014756">
    <property type="entry name" value="Ig_E-set"/>
</dbReference>
<dbReference type="InterPro" id="IPR019734">
    <property type="entry name" value="TPR_rpt"/>
</dbReference>
<keyword evidence="5" id="KW-1185">Reference proteome</keyword>
<feature type="region of interest" description="Disordered" evidence="2">
    <location>
        <begin position="196"/>
        <end position="228"/>
    </location>
</feature>
<evidence type="ECO:0000256" key="1">
    <source>
        <dbReference type="PROSITE-ProRule" id="PRU00339"/>
    </source>
</evidence>
<dbReference type="AlphaFoldDB" id="A0A2V3IN04"/>
<dbReference type="Pfam" id="PF16561">
    <property type="entry name" value="AMPK1_CBM"/>
    <property type="match status" value="1"/>
</dbReference>
<dbReference type="Proteomes" id="UP000247409">
    <property type="component" value="Unassembled WGS sequence"/>
</dbReference>
<dbReference type="STRING" id="448386.A0A2V3IN04"/>
<accession>A0A2V3IN04</accession>
<protein>
    <recommendedName>
        <fullName evidence="3">AMP-activated protein kinase glycogen-binding domain-containing protein</fullName>
    </recommendedName>
</protein>
<evidence type="ECO:0000313" key="4">
    <source>
        <dbReference type="EMBL" id="PXF43453.1"/>
    </source>
</evidence>
<dbReference type="OrthoDB" id="531008at2759"/>
<evidence type="ECO:0000313" key="5">
    <source>
        <dbReference type="Proteomes" id="UP000247409"/>
    </source>
</evidence>
<feature type="domain" description="AMP-activated protein kinase glycogen-binding" evidence="3">
    <location>
        <begin position="49"/>
        <end position="112"/>
    </location>
</feature>
<dbReference type="InterPro" id="IPR032640">
    <property type="entry name" value="AMPK1_CBM"/>
</dbReference>
<dbReference type="EMBL" id="NBIV01000125">
    <property type="protein sequence ID" value="PXF43453.1"/>
    <property type="molecule type" value="Genomic_DNA"/>
</dbReference>
<evidence type="ECO:0000256" key="2">
    <source>
        <dbReference type="SAM" id="MobiDB-lite"/>
    </source>
</evidence>
<dbReference type="PROSITE" id="PS50005">
    <property type="entry name" value="TPR"/>
    <property type="match status" value="1"/>
</dbReference>
<dbReference type="Pfam" id="PF13424">
    <property type="entry name" value="TPR_12"/>
    <property type="match status" value="1"/>
</dbReference>
<dbReference type="Gene3D" id="2.60.40.10">
    <property type="entry name" value="Immunoglobulins"/>
    <property type="match status" value="1"/>
</dbReference>
<comment type="caution">
    <text evidence="4">The sequence shown here is derived from an EMBL/GenBank/DDBJ whole genome shotgun (WGS) entry which is preliminary data.</text>
</comment>
<organism evidence="4 5">
    <name type="scientific">Gracilariopsis chorda</name>
    <dbReference type="NCBI Taxonomy" id="448386"/>
    <lineage>
        <taxon>Eukaryota</taxon>
        <taxon>Rhodophyta</taxon>
        <taxon>Florideophyceae</taxon>
        <taxon>Rhodymeniophycidae</taxon>
        <taxon>Gracilariales</taxon>
        <taxon>Gracilariaceae</taxon>
        <taxon>Gracilariopsis</taxon>
    </lineage>
</organism>
<dbReference type="InterPro" id="IPR013783">
    <property type="entry name" value="Ig-like_fold"/>
</dbReference>
<gene>
    <name evidence="4" type="ORF">BWQ96_06843</name>
</gene>
<feature type="repeat" description="TPR" evidence="1">
    <location>
        <begin position="449"/>
        <end position="482"/>
    </location>
</feature>
<dbReference type="InterPro" id="IPR011990">
    <property type="entry name" value="TPR-like_helical_dom_sf"/>
</dbReference>
<dbReference type="CDD" id="cd02859">
    <property type="entry name" value="E_set_AMPKbeta_like_N"/>
    <property type="match status" value="1"/>
</dbReference>
<dbReference type="SUPFAM" id="SSF81296">
    <property type="entry name" value="E set domains"/>
    <property type="match status" value="1"/>
</dbReference>
<proteinExistence type="predicted"/>
<name>A0A2V3IN04_9FLOR</name>